<feature type="non-terminal residue" evidence="3">
    <location>
        <position position="1"/>
    </location>
</feature>
<dbReference type="PROSITE" id="PS50869">
    <property type="entry name" value="BRICHOS"/>
    <property type="match status" value="1"/>
</dbReference>
<accession>A0ABN8LMM8</accession>
<proteinExistence type="predicted"/>
<evidence type="ECO:0000259" key="2">
    <source>
        <dbReference type="PROSITE" id="PS50869"/>
    </source>
</evidence>
<dbReference type="SMART" id="SM01039">
    <property type="entry name" value="BRICHOS"/>
    <property type="match status" value="1"/>
</dbReference>
<protein>
    <recommendedName>
        <fullName evidence="2">BRICHOS domain-containing protein</fullName>
    </recommendedName>
</protein>
<dbReference type="EMBL" id="CALNXI010000087">
    <property type="protein sequence ID" value="CAH3018452.1"/>
    <property type="molecule type" value="Genomic_DNA"/>
</dbReference>
<evidence type="ECO:0000256" key="1">
    <source>
        <dbReference type="ARBA" id="ARBA00023157"/>
    </source>
</evidence>
<name>A0ABN8LMM8_9CNID</name>
<dbReference type="Pfam" id="PF04089">
    <property type="entry name" value="BRICHOS"/>
    <property type="match status" value="1"/>
</dbReference>
<evidence type="ECO:0000313" key="4">
    <source>
        <dbReference type="Proteomes" id="UP001159427"/>
    </source>
</evidence>
<dbReference type="Proteomes" id="UP001159427">
    <property type="component" value="Unassembled WGS sequence"/>
</dbReference>
<gene>
    <name evidence="3" type="ORF">PEVE_00043114</name>
</gene>
<reference evidence="3 4" key="1">
    <citation type="submission" date="2022-05" db="EMBL/GenBank/DDBJ databases">
        <authorList>
            <consortium name="Genoscope - CEA"/>
            <person name="William W."/>
        </authorList>
    </citation>
    <scope>NUCLEOTIDE SEQUENCE [LARGE SCALE GENOMIC DNA]</scope>
</reference>
<dbReference type="InterPro" id="IPR007084">
    <property type="entry name" value="BRICHOS_dom"/>
</dbReference>
<organism evidence="3 4">
    <name type="scientific">Porites evermanni</name>
    <dbReference type="NCBI Taxonomy" id="104178"/>
    <lineage>
        <taxon>Eukaryota</taxon>
        <taxon>Metazoa</taxon>
        <taxon>Cnidaria</taxon>
        <taxon>Anthozoa</taxon>
        <taxon>Hexacorallia</taxon>
        <taxon>Scleractinia</taxon>
        <taxon>Fungiina</taxon>
        <taxon>Poritidae</taxon>
        <taxon>Porites</taxon>
    </lineage>
</organism>
<keyword evidence="4" id="KW-1185">Reference proteome</keyword>
<comment type="caution">
    <text evidence="3">The sequence shown here is derived from an EMBL/GenBank/DDBJ whole genome shotgun (WGS) entry which is preliminary data.</text>
</comment>
<keyword evidence="1" id="KW-1015">Disulfide bond</keyword>
<feature type="domain" description="BRICHOS" evidence="2">
    <location>
        <begin position="39"/>
        <end position="130"/>
    </location>
</feature>
<evidence type="ECO:0000313" key="3">
    <source>
        <dbReference type="EMBL" id="CAH3018452.1"/>
    </source>
</evidence>
<sequence>DEGKLTEFNVLIKERGTRFSEKITIDEINNVEYFHVPAHNRLTEADYLYDFQSKMSVSRVKSDAKCYIGPLPDNLPKPANLRAGLQTAAQFPPSQIVIARKYWAVTEQVDKTFLPQKFQDFCGQFSVFRLQEVDLKSNTGLRNTAFGSTRLARNVDIKKLPFCSKGSLPDMGECNPQDWMFSYEIRDEKCTWWLTNPDCKLDKGSKQVCPKWKHLYNSMICYVVRCP</sequence>